<evidence type="ECO:0000313" key="1">
    <source>
        <dbReference type="EMBL" id="KAL1380212.1"/>
    </source>
</evidence>
<comment type="caution">
    <text evidence="1">The sequence shown here is derived from an EMBL/GenBank/DDBJ whole genome shotgun (WGS) entry which is preliminary data.</text>
</comment>
<dbReference type="AlphaFoldDB" id="A0ABD1CUV3"/>
<dbReference type="Proteomes" id="UP001562425">
    <property type="component" value="Unassembled WGS sequence"/>
</dbReference>
<sequence length="78" mass="9027">MPSEPWYQYTKHLENAHCPIKAGYIERLDNLNIGNMAAVFDVPPQFIGEWKVYHEISTIRNGFPARECFMIPTTISEV</sequence>
<protein>
    <submittedName>
        <fullName evidence="1">Uncharacterized protein</fullName>
    </submittedName>
</protein>
<accession>A0ABD1CUV3</accession>
<organism evidence="1 2">
    <name type="scientific">Culex pipiens pipiens</name>
    <name type="common">Northern house mosquito</name>
    <dbReference type="NCBI Taxonomy" id="38569"/>
    <lineage>
        <taxon>Eukaryota</taxon>
        <taxon>Metazoa</taxon>
        <taxon>Ecdysozoa</taxon>
        <taxon>Arthropoda</taxon>
        <taxon>Hexapoda</taxon>
        <taxon>Insecta</taxon>
        <taxon>Pterygota</taxon>
        <taxon>Neoptera</taxon>
        <taxon>Endopterygota</taxon>
        <taxon>Diptera</taxon>
        <taxon>Nematocera</taxon>
        <taxon>Culicoidea</taxon>
        <taxon>Culicidae</taxon>
        <taxon>Culicinae</taxon>
        <taxon>Culicini</taxon>
        <taxon>Culex</taxon>
        <taxon>Culex</taxon>
    </lineage>
</organism>
<name>A0ABD1CUV3_CULPP</name>
<proteinExistence type="predicted"/>
<dbReference type="EMBL" id="JBEHCU010009257">
    <property type="protein sequence ID" value="KAL1380212.1"/>
    <property type="molecule type" value="Genomic_DNA"/>
</dbReference>
<gene>
    <name evidence="1" type="ORF">pipiens_003609</name>
</gene>
<keyword evidence="2" id="KW-1185">Reference proteome</keyword>
<reference evidence="1 2" key="1">
    <citation type="submission" date="2024-05" db="EMBL/GenBank/DDBJ databases">
        <title>Culex pipiens pipiens assembly and annotation.</title>
        <authorList>
            <person name="Alout H."/>
            <person name="Durand T."/>
        </authorList>
    </citation>
    <scope>NUCLEOTIDE SEQUENCE [LARGE SCALE GENOMIC DNA]</scope>
    <source>
        <strain evidence="1">HA-2024</strain>
        <tissue evidence="1">Whole body</tissue>
    </source>
</reference>
<evidence type="ECO:0000313" key="2">
    <source>
        <dbReference type="Proteomes" id="UP001562425"/>
    </source>
</evidence>